<dbReference type="InterPro" id="IPR004692">
    <property type="entry name" value="SecG"/>
</dbReference>
<accession>A0A1F5K372</accession>
<evidence type="ECO:0000256" key="8">
    <source>
        <dbReference type="ARBA" id="ARBA00023136"/>
    </source>
</evidence>
<keyword evidence="6 9" id="KW-1133">Transmembrane helix</keyword>
<comment type="caution">
    <text evidence="10">The sequence shown here is derived from an EMBL/GenBank/DDBJ whole genome shotgun (WGS) entry which is preliminary data.</text>
</comment>
<sequence>MNIILILQMAVSILLLLAILIQAKGTSLGRAFGGSSSYHTKRGAERALFITTIVLGIIFVLLSLLNLTINR</sequence>
<dbReference type="STRING" id="1797780.A3E45_03380"/>
<comment type="subcellular location">
    <subcellularLocation>
        <location evidence="9">Cell membrane</location>
        <topology evidence="9">Multi-pass membrane protein</topology>
    </subcellularLocation>
    <subcellularLocation>
        <location evidence="1">Membrane</location>
        <topology evidence="1">Multi-pass membrane protein</topology>
    </subcellularLocation>
</comment>
<evidence type="ECO:0000256" key="7">
    <source>
        <dbReference type="ARBA" id="ARBA00023010"/>
    </source>
</evidence>
<keyword evidence="3 9" id="KW-0813">Transport</keyword>
<reference evidence="10 11" key="1">
    <citation type="journal article" date="2016" name="Nat. Commun.">
        <title>Thousands of microbial genomes shed light on interconnected biogeochemical processes in an aquifer system.</title>
        <authorList>
            <person name="Anantharaman K."/>
            <person name="Brown C.T."/>
            <person name="Hug L.A."/>
            <person name="Sharon I."/>
            <person name="Castelle C.J."/>
            <person name="Probst A.J."/>
            <person name="Thomas B.C."/>
            <person name="Singh A."/>
            <person name="Wilkins M.J."/>
            <person name="Karaoz U."/>
            <person name="Brodie E.L."/>
            <person name="Williams K.H."/>
            <person name="Hubbard S.S."/>
            <person name="Banfield J.F."/>
        </authorList>
    </citation>
    <scope>NUCLEOTIDE SEQUENCE [LARGE SCALE GENOMIC DNA]</scope>
</reference>
<feature type="transmembrane region" description="Helical" evidence="9">
    <location>
        <begin position="47"/>
        <end position="69"/>
    </location>
</feature>
<evidence type="ECO:0000256" key="4">
    <source>
        <dbReference type="ARBA" id="ARBA00022692"/>
    </source>
</evidence>
<gene>
    <name evidence="10" type="ORF">A3E45_03380</name>
</gene>
<evidence type="ECO:0000256" key="1">
    <source>
        <dbReference type="ARBA" id="ARBA00004141"/>
    </source>
</evidence>
<organism evidence="10 11">
    <name type="scientific">Candidatus Daviesbacteria bacterium RIFCSPHIGHO2_12_FULL_43_11</name>
    <dbReference type="NCBI Taxonomy" id="1797780"/>
    <lineage>
        <taxon>Bacteria</taxon>
        <taxon>Candidatus Daviesiibacteriota</taxon>
    </lineage>
</organism>
<dbReference type="NCBIfam" id="TIGR00810">
    <property type="entry name" value="secG"/>
    <property type="match status" value="1"/>
</dbReference>
<dbReference type="GO" id="GO:0005886">
    <property type="term" value="C:plasma membrane"/>
    <property type="evidence" value="ECO:0007669"/>
    <property type="project" value="UniProtKB-SubCell"/>
</dbReference>
<keyword evidence="8 9" id="KW-0472">Membrane</keyword>
<evidence type="ECO:0000313" key="10">
    <source>
        <dbReference type="EMBL" id="OGE35346.1"/>
    </source>
</evidence>
<evidence type="ECO:0000256" key="9">
    <source>
        <dbReference type="RuleBase" id="RU365087"/>
    </source>
</evidence>
<evidence type="ECO:0000256" key="3">
    <source>
        <dbReference type="ARBA" id="ARBA00022448"/>
    </source>
</evidence>
<evidence type="ECO:0000256" key="6">
    <source>
        <dbReference type="ARBA" id="ARBA00022989"/>
    </source>
</evidence>
<dbReference type="Pfam" id="PF03840">
    <property type="entry name" value="SecG"/>
    <property type="match status" value="1"/>
</dbReference>
<comment type="function">
    <text evidence="9">Involved in protein export. Participates in an early event of protein translocation.</text>
</comment>
<proteinExistence type="inferred from homology"/>
<dbReference type="AlphaFoldDB" id="A0A1F5K372"/>
<keyword evidence="9" id="KW-1003">Cell membrane</keyword>
<protein>
    <recommendedName>
        <fullName evidence="9">Protein-export membrane protein SecG</fullName>
    </recommendedName>
</protein>
<evidence type="ECO:0000256" key="2">
    <source>
        <dbReference type="ARBA" id="ARBA00008445"/>
    </source>
</evidence>
<keyword evidence="4 9" id="KW-0812">Transmembrane</keyword>
<dbReference type="Proteomes" id="UP000176405">
    <property type="component" value="Unassembled WGS sequence"/>
</dbReference>
<evidence type="ECO:0000313" key="11">
    <source>
        <dbReference type="Proteomes" id="UP000176405"/>
    </source>
</evidence>
<dbReference type="GO" id="GO:0009306">
    <property type="term" value="P:protein secretion"/>
    <property type="evidence" value="ECO:0007669"/>
    <property type="project" value="UniProtKB-UniRule"/>
</dbReference>
<comment type="similarity">
    <text evidence="2 9">Belongs to the SecG family.</text>
</comment>
<dbReference type="EMBL" id="MFDH01000025">
    <property type="protein sequence ID" value="OGE35346.1"/>
    <property type="molecule type" value="Genomic_DNA"/>
</dbReference>
<evidence type="ECO:0000256" key="5">
    <source>
        <dbReference type="ARBA" id="ARBA00022927"/>
    </source>
</evidence>
<comment type="caution">
    <text evidence="9">Lacks conserved residue(s) required for the propagation of feature annotation.</text>
</comment>
<keyword evidence="5 9" id="KW-0653">Protein transport</keyword>
<keyword evidence="7 9" id="KW-0811">Translocation</keyword>
<name>A0A1F5K372_9BACT</name>
<dbReference type="GO" id="GO:0015450">
    <property type="term" value="F:protein-transporting ATPase activity"/>
    <property type="evidence" value="ECO:0007669"/>
    <property type="project" value="UniProtKB-UniRule"/>
</dbReference>